<keyword evidence="11" id="KW-1185">Reference proteome</keyword>
<evidence type="ECO:0000256" key="3">
    <source>
        <dbReference type="ARBA" id="ARBA00022475"/>
    </source>
</evidence>
<evidence type="ECO:0000256" key="4">
    <source>
        <dbReference type="ARBA" id="ARBA00022519"/>
    </source>
</evidence>
<evidence type="ECO:0000256" key="9">
    <source>
        <dbReference type="SAM" id="Phobius"/>
    </source>
</evidence>
<dbReference type="Gene3D" id="1.20.1740.10">
    <property type="entry name" value="Amino acid/polyamine transporter I"/>
    <property type="match status" value="1"/>
</dbReference>
<keyword evidence="8 9" id="KW-0472">Membrane</keyword>
<keyword evidence="6" id="KW-0029">Amino-acid transport</keyword>
<protein>
    <recommendedName>
        <fullName evidence="12">Tyrosine-specific transport protein</fullName>
    </recommendedName>
</protein>
<dbReference type="eggNOG" id="COG0814">
    <property type="taxonomic scope" value="Bacteria"/>
</dbReference>
<feature type="transmembrane region" description="Helical" evidence="9">
    <location>
        <begin position="153"/>
        <end position="174"/>
    </location>
</feature>
<sequence length="427" mass="46759">MEDKETNPEKGSLISAIFLVAGTCIGGGMLALPVSTGISGFIPSTIVMGCCWIAMTLSALLLLEVNLWMKEGAHVITMSSTILGPVGRVISWILFLFISYASIVAYTSAGGSLVRDVAPSLLGMSISKEWGCLIFIVCFGGIIYFGSRIVGKVNAIFFVAMIVAYLALISTGLSEVKLEMLGHRRWSTSFLAIPILLTTFSFQTMLPSLTPYLKRNAIALRWAIIGGTTLTFFVYLIWQFLVLGVIPLFGPNSLLKALEVGEPVTQFVRQHVQSSWVSSLAEYFGFFALVTSFLGIALGLFDFLSDGLKIKKQGVGKIVLGLLIVIPTFIFSAYFERIFLLALDTSGGFGDSILNGIMPVLMVWIGRYYLHFPNENRVPGGKPLLLFVFAFFLTSLIIEILIHTGFICSIFEACQIMLNQQQYGISF</sequence>
<evidence type="ECO:0000256" key="6">
    <source>
        <dbReference type="ARBA" id="ARBA00022970"/>
    </source>
</evidence>
<feature type="transmembrane region" description="Helical" evidence="9">
    <location>
        <begin position="283"/>
        <end position="303"/>
    </location>
</feature>
<dbReference type="EMBL" id="BX908798">
    <property type="protein sequence ID" value="CAF23313.1"/>
    <property type="molecule type" value="Genomic_DNA"/>
</dbReference>
<dbReference type="PANTHER" id="PTHR46997:SF2">
    <property type="entry name" value="TYROSINE-SPECIFIC TRANSPORT SYSTEM"/>
    <property type="match status" value="1"/>
</dbReference>
<dbReference type="GO" id="GO:0005886">
    <property type="term" value="C:plasma membrane"/>
    <property type="evidence" value="ECO:0007669"/>
    <property type="project" value="UniProtKB-SubCell"/>
</dbReference>
<feature type="transmembrane region" description="Helical" evidence="9">
    <location>
        <begin position="128"/>
        <end position="146"/>
    </location>
</feature>
<feature type="transmembrane region" description="Helical" evidence="9">
    <location>
        <begin position="384"/>
        <end position="406"/>
    </location>
</feature>
<dbReference type="AlphaFoldDB" id="Q6MDN6"/>
<keyword evidence="5 9" id="KW-0812">Transmembrane</keyword>
<gene>
    <name evidence="10" type="ORF">PC_RS02820</name>
</gene>
<evidence type="ECO:0000313" key="11">
    <source>
        <dbReference type="Proteomes" id="UP000000529"/>
    </source>
</evidence>
<keyword evidence="3" id="KW-1003">Cell membrane</keyword>
<dbReference type="InterPro" id="IPR018227">
    <property type="entry name" value="Amino_acid_transport_2"/>
</dbReference>
<dbReference type="GO" id="GO:0003333">
    <property type="term" value="P:amino acid transmembrane transport"/>
    <property type="evidence" value="ECO:0007669"/>
    <property type="project" value="InterPro"/>
</dbReference>
<feature type="transmembrane region" description="Helical" evidence="9">
    <location>
        <begin position="12"/>
        <end position="34"/>
    </location>
</feature>
<evidence type="ECO:0008006" key="12">
    <source>
        <dbReference type="Google" id="ProtNLM"/>
    </source>
</evidence>
<dbReference type="Proteomes" id="UP000000529">
    <property type="component" value="Chromosome"/>
</dbReference>
<keyword evidence="4" id="KW-0997">Cell inner membrane</keyword>
<evidence type="ECO:0000256" key="7">
    <source>
        <dbReference type="ARBA" id="ARBA00022989"/>
    </source>
</evidence>
<dbReference type="KEGG" id="pcu:PC_RS02820"/>
<feature type="transmembrane region" description="Helical" evidence="9">
    <location>
        <begin position="186"/>
        <end position="206"/>
    </location>
</feature>
<dbReference type="OrthoDB" id="18749at2"/>
<evidence type="ECO:0000256" key="2">
    <source>
        <dbReference type="ARBA" id="ARBA00022448"/>
    </source>
</evidence>
<name>Q6MDN6_PARUW</name>
<dbReference type="GO" id="GO:0015173">
    <property type="term" value="F:aromatic amino acid transmembrane transporter activity"/>
    <property type="evidence" value="ECO:0007669"/>
    <property type="project" value="InterPro"/>
</dbReference>
<feature type="transmembrane region" description="Helical" evidence="9">
    <location>
        <begin position="46"/>
        <end position="68"/>
    </location>
</feature>
<dbReference type="Pfam" id="PF03222">
    <property type="entry name" value="Trp_Tyr_perm"/>
    <property type="match status" value="1"/>
</dbReference>
<dbReference type="PRINTS" id="PR00166">
    <property type="entry name" value="AROAAPRMEASE"/>
</dbReference>
<accession>Q6MDN6</accession>
<dbReference type="STRING" id="264201.pc0589"/>
<feature type="transmembrane region" description="Helical" evidence="9">
    <location>
        <begin position="218"/>
        <end position="246"/>
    </location>
</feature>
<organism evidence="10 11">
    <name type="scientific">Protochlamydia amoebophila (strain UWE25)</name>
    <dbReference type="NCBI Taxonomy" id="264201"/>
    <lineage>
        <taxon>Bacteria</taxon>
        <taxon>Pseudomonadati</taxon>
        <taxon>Chlamydiota</taxon>
        <taxon>Chlamydiia</taxon>
        <taxon>Parachlamydiales</taxon>
        <taxon>Parachlamydiaceae</taxon>
        <taxon>Candidatus Protochlamydia</taxon>
    </lineage>
</organism>
<dbReference type="InterPro" id="IPR013059">
    <property type="entry name" value="Trp_tyr_transpt"/>
</dbReference>
<evidence type="ECO:0000256" key="1">
    <source>
        <dbReference type="ARBA" id="ARBA00004429"/>
    </source>
</evidence>
<dbReference type="RefSeq" id="WP_011175139.1">
    <property type="nucleotide sequence ID" value="NC_005861.2"/>
</dbReference>
<evidence type="ECO:0000256" key="8">
    <source>
        <dbReference type="ARBA" id="ARBA00023136"/>
    </source>
</evidence>
<feature type="transmembrane region" description="Helical" evidence="9">
    <location>
        <begin position="353"/>
        <end position="372"/>
    </location>
</feature>
<evidence type="ECO:0000313" key="10">
    <source>
        <dbReference type="EMBL" id="CAF23313.1"/>
    </source>
</evidence>
<feature type="transmembrane region" description="Helical" evidence="9">
    <location>
        <begin position="315"/>
        <end position="333"/>
    </location>
</feature>
<comment type="subcellular location">
    <subcellularLocation>
        <location evidence="1">Cell inner membrane</location>
        <topology evidence="1">Multi-pass membrane protein</topology>
    </subcellularLocation>
</comment>
<dbReference type="PANTHER" id="PTHR46997">
    <property type="entry name" value="LOW AFFINITY TRYPTOPHAN PERMEASE-RELATED"/>
    <property type="match status" value="1"/>
</dbReference>
<keyword evidence="2" id="KW-0813">Transport</keyword>
<reference evidence="10 11" key="1">
    <citation type="journal article" date="2004" name="Science">
        <title>Illuminating the evolutionary history of chlamydiae.</title>
        <authorList>
            <person name="Horn M."/>
            <person name="Collingro A."/>
            <person name="Schmitz-Esser S."/>
            <person name="Beier C.L."/>
            <person name="Purkhold U."/>
            <person name="Fartmann B."/>
            <person name="Brandt P."/>
            <person name="Nyakatura G.J."/>
            <person name="Droege M."/>
            <person name="Frishman D."/>
            <person name="Rattei T."/>
            <person name="Mewes H."/>
            <person name="Wagner M."/>
        </authorList>
    </citation>
    <scope>NUCLEOTIDE SEQUENCE [LARGE SCALE GENOMIC DNA]</scope>
    <source>
        <strain evidence="10 11">UWE25</strain>
    </source>
</reference>
<keyword evidence="7 9" id="KW-1133">Transmembrane helix</keyword>
<feature type="transmembrane region" description="Helical" evidence="9">
    <location>
        <begin position="89"/>
        <end position="108"/>
    </location>
</feature>
<proteinExistence type="predicted"/>
<dbReference type="HOGENOM" id="CLU_038102_1_0_0"/>
<evidence type="ECO:0000256" key="5">
    <source>
        <dbReference type="ARBA" id="ARBA00022692"/>
    </source>
</evidence>